<evidence type="ECO:0000313" key="2">
    <source>
        <dbReference type="Proteomes" id="UP001642484"/>
    </source>
</evidence>
<comment type="caution">
    <text evidence="1">The sequence shown here is derived from an EMBL/GenBank/DDBJ whole genome shotgun (WGS) entry which is preliminary data.</text>
</comment>
<feature type="non-terminal residue" evidence="1">
    <location>
        <position position="1"/>
    </location>
</feature>
<name>A0ABP0J423_9DINO</name>
<reference evidence="1 2" key="1">
    <citation type="submission" date="2024-02" db="EMBL/GenBank/DDBJ databases">
        <authorList>
            <person name="Chen Y."/>
            <person name="Shah S."/>
            <person name="Dougan E. K."/>
            <person name="Thang M."/>
            <person name="Chan C."/>
        </authorList>
    </citation>
    <scope>NUCLEOTIDE SEQUENCE [LARGE SCALE GENOMIC DNA]</scope>
</reference>
<dbReference type="EMBL" id="CAXAMN010004434">
    <property type="protein sequence ID" value="CAK9009068.1"/>
    <property type="molecule type" value="Genomic_DNA"/>
</dbReference>
<organism evidence="1 2">
    <name type="scientific">Durusdinium trenchii</name>
    <dbReference type="NCBI Taxonomy" id="1381693"/>
    <lineage>
        <taxon>Eukaryota</taxon>
        <taxon>Sar</taxon>
        <taxon>Alveolata</taxon>
        <taxon>Dinophyceae</taxon>
        <taxon>Suessiales</taxon>
        <taxon>Symbiodiniaceae</taxon>
        <taxon>Durusdinium</taxon>
    </lineage>
</organism>
<sequence length="348" mass="39184">WGRSEPRALVAPAVGPAVEEGHDNISTFAAAYALGKQESTAAVFLVQRVPTFVKESLVALEQLQRVCGIFQHCLQQFLSSVPKGFADSVLPEIHKAFELRHADSDLQNLMEHSVPPADLAKVTVFASHMQRYHQEAPFFSEQLESFNGNHLEQYQLGLTSWRQAEKETKDKAQELAARLLQTTWEQTQLQILEDIAKLRDWSSRFLVFSKQQASLDFKHLNDRYVRGKAAVDAYMESHHQLVHVNSLVMAHGNIVTMQQSLPQNALTILLVDATVWPSRALAIDECIQLCQGISTGNSRTFGFFLLPQAWNASHRAQVHKNKRLLEDKIQGRLGRLWRAQSSLLDGLG</sequence>
<keyword evidence="2" id="KW-1185">Reference proteome</keyword>
<protein>
    <submittedName>
        <fullName evidence="1">Uncharacterized protein</fullName>
    </submittedName>
</protein>
<evidence type="ECO:0000313" key="1">
    <source>
        <dbReference type="EMBL" id="CAK9009068.1"/>
    </source>
</evidence>
<proteinExistence type="predicted"/>
<accession>A0ABP0J423</accession>
<dbReference type="Proteomes" id="UP001642484">
    <property type="component" value="Unassembled WGS sequence"/>
</dbReference>
<gene>
    <name evidence="1" type="ORF">CCMP2556_LOCUS9504</name>
</gene>